<sequence length="609" mass="68467">MFLRKLFGLLILFLFCLIFPRSSFAQGYFKTSIVSNYKVSQEGVTNVQSSITITNLFTEKYAKEFVLNLSHVKPLAVSASEGDIQLSIKQTYEDDNTLLIVSFKDELVGKGKSRTFTLSYSDPSIASQTGEVWEISIPRIKQAEVFSEYQVDLEIPNTFGTEAYISPEAKEVTTGNDRTVYSFAKDDLEKSGITAAFGRFQTFSFKLKYKLNNADGKKGMYTIALPPDTSLQKLYYQNIHPEPDNIKADEDGNWLASYSLGIGKTETVEVTGYVQIFASPRHLYTQSPATFLINTTPTNYWEVNDPTIKTLAKQLQTPENIYNWITQNLKYNYQKLSQTPTRLGAVNALKNPNDALCTEFTDLFVALARSAGIPAREIEGFAYTENPKSEPLSLVAEVLHAWPEYWDSKTNTWIPVDPTWGVTTGGVDYFHKLDLRHFAFVIHGSKPDKPIPAGSISLTDDSKDAVYITYGSLPEKRNSTVDISTNQTKFPALFSRKLKVVIQNTGPVAIYDVIPKIAYDNTVVSSDYISILPPFAKYVQSVNVEYGILASNAPDTITITAYGEKVSISTNRSFVIIEQLLILMVLILLVVFLVFFRFNKTRILLFRKR</sequence>
<dbReference type="InterPro" id="IPR038765">
    <property type="entry name" value="Papain-like_cys_pep_sf"/>
</dbReference>
<keyword evidence="1" id="KW-1133">Transmembrane helix</keyword>
<dbReference type="EMBL" id="LBXL01000027">
    <property type="protein sequence ID" value="KKR29602.1"/>
    <property type="molecule type" value="Genomic_DNA"/>
</dbReference>
<keyword evidence="1" id="KW-0472">Membrane</keyword>
<dbReference type="Pfam" id="PF01841">
    <property type="entry name" value="Transglut_core"/>
    <property type="match status" value="1"/>
</dbReference>
<evidence type="ECO:0000256" key="1">
    <source>
        <dbReference type="SAM" id="Phobius"/>
    </source>
</evidence>
<feature type="transmembrane region" description="Helical" evidence="1">
    <location>
        <begin position="580"/>
        <end position="599"/>
    </location>
</feature>
<evidence type="ECO:0000259" key="2">
    <source>
        <dbReference type="SMART" id="SM00460"/>
    </source>
</evidence>
<feature type="domain" description="Transglutaminase-like" evidence="2">
    <location>
        <begin position="349"/>
        <end position="420"/>
    </location>
</feature>
<dbReference type="AlphaFoldDB" id="A0A0G0SVJ8"/>
<dbReference type="SMART" id="SM00460">
    <property type="entry name" value="TGc"/>
    <property type="match status" value="1"/>
</dbReference>
<dbReference type="SUPFAM" id="SSF54001">
    <property type="entry name" value="Cysteine proteinases"/>
    <property type="match status" value="1"/>
</dbReference>
<dbReference type="Gene3D" id="3.10.620.30">
    <property type="match status" value="1"/>
</dbReference>
<evidence type="ECO:0000313" key="4">
    <source>
        <dbReference type="Proteomes" id="UP000034793"/>
    </source>
</evidence>
<dbReference type="Proteomes" id="UP000034793">
    <property type="component" value="Unassembled WGS sequence"/>
</dbReference>
<reference evidence="3 4" key="1">
    <citation type="journal article" date="2015" name="Nature">
        <title>rRNA introns, odd ribosomes, and small enigmatic genomes across a large radiation of phyla.</title>
        <authorList>
            <person name="Brown C.T."/>
            <person name="Hug L.A."/>
            <person name="Thomas B.C."/>
            <person name="Sharon I."/>
            <person name="Castelle C.J."/>
            <person name="Singh A."/>
            <person name="Wilkins M.J."/>
            <person name="Williams K.H."/>
            <person name="Banfield J.F."/>
        </authorList>
    </citation>
    <scope>NUCLEOTIDE SEQUENCE [LARGE SCALE GENOMIC DNA]</scope>
</reference>
<dbReference type="PANTHER" id="PTHR33490">
    <property type="entry name" value="BLR5614 PROTEIN-RELATED"/>
    <property type="match status" value="1"/>
</dbReference>
<evidence type="ECO:0000313" key="3">
    <source>
        <dbReference type="EMBL" id="KKR29602.1"/>
    </source>
</evidence>
<dbReference type="InterPro" id="IPR002931">
    <property type="entry name" value="Transglutaminase-like"/>
</dbReference>
<accession>A0A0G0SVJ8</accession>
<comment type="caution">
    <text evidence="3">The sequence shown here is derived from an EMBL/GenBank/DDBJ whole genome shotgun (WGS) entry which is preliminary data.</text>
</comment>
<protein>
    <submittedName>
        <fullName evidence="3">Transglutaminase domain protein</fullName>
    </submittedName>
</protein>
<name>A0A0G0SVJ8_9BACT</name>
<keyword evidence="1" id="KW-0812">Transmembrane</keyword>
<organism evidence="3 4">
    <name type="scientific">Candidatus Woesebacteria bacterium GW2011_GWA1_39_8</name>
    <dbReference type="NCBI Taxonomy" id="1618552"/>
    <lineage>
        <taxon>Bacteria</taxon>
        <taxon>Candidatus Woeseibacteriota</taxon>
    </lineage>
</organism>
<gene>
    <name evidence="3" type="ORF">UT61_C0027G0011</name>
</gene>
<proteinExistence type="predicted"/>